<keyword evidence="3" id="KW-1185">Reference proteome</keyword>
<evidence type="ECO:0000259" key="1">
    <source>
        <dbReference type="Pfam" id="PF13358"/>
    </source>
</evidence>
<dbReference type="Proteomes" id="UP000765509">
    <property type="component" value="Unassembled WGS sequence"/>
</dbReference>
<dbReference type="EMBL" id="AVOT02082605">
    <property type="protein sequence ID" value="MBW0568425.1"/>
    <property type="molecule type" value="Genomic_DNA"/>
</dbReference>
<accession>A0A9Q3JRS8</accession>
<proteinExistence type="predicted"/>
<comment type="caution">
    <text evidence="2">The sequence shown here is derived from an EMBL/GenBank/DDBJ whole genome shotgun (WGS) entry which is preliminary data.</text>
</comment>
<dbReference type="OrthoDB" id="3242359at2759"/>
<dbReference type="AlphaFoldDB" id="A0A9Q3JRS8"/>
<evidence type="ECO:0000313" key="2">
    <source>
        <dbReference type="EMBL" id="MBW0568425.1"/>
    </source>
</evidence>
<gene>
    <name evidence="2" type="ORF">O181_108140</name>
</gene>
<sequence>MEKLVQVGVAANCKGLTLMEYGASIHTALASQPWHQNHQIHKFSWPPSSPELNPIEKPWLKMNYVVTSLFNPKTMDKLSEVIPIVWYTIPFDHLEELLVSIPARIRMVVDKNGAPT</sequence>
<dbReference type="GO" id="GO:0003676">
    <property type="term" value="F:nucleic acid binding"/>
    <property type="evidence" value="ECO:0007669"/>
    <property type="project" value="InterPro"/>
</dbReference>
<dbReference type="InterPro" id="IPR038717">
    <property type="entry name" value="Tc1-like_DDE_dom"/>
</dbReference>
<dbReference type="InterPro" id="IPR036397">
    <property type="entry name" value="RNaseH_sf"/>
</dbReference>
<dbReference type="Gene3D" id="3.30.420.10">
    <property type="entry name" value="Ribonuclease H-like superfamily/Ribonuclease H"/>
    <property type="match status" value="1"/>
</dbReference>
<reference evidence="2" key="1">
    <citation type="submission" date="2021-03" db="EMBL/GenBank/DDBJ databases">
        <title>Draft genome sequence of rust myrtle Austropuccinia psidii MF-1, a brazilian biotype.</title>
        <authorList>
            <person name="Quecine M.C."/>
            <person name="Pachon D.M.R."/>
            <person name="Bonatelli M.L."/>
            <person name="Correr F.H."/>
            <person name="Franceschini L.M."/>
            <person name="Leite T.F."/>
            <person name="Margarido G.R.A."/>
            <person name="Almeida C.A."/>
            <person name="Ferrarezi J.A."/>
            <person name="Labate C.A."/>
        </authorList>
    </citation>
    <scope>NUCLEOTIDE SEQUENCE</scope>
    <source>
        <strain evidence="2">MF-1</strain>
    </source>
</reference>
<evidence type="ECO:0000313" key="3">
    <source>
        <dbReference type="Proteomes" id="UP000765509"/>
    </source>
</evidence>
<protein>
    <recommendedName>
        <fullName evidence="1">Tc1-like transposase DDE domain-containing protein</fullName>
    </recommendedName>
</protein>
<name>A0A9Q3JRS8_9BASI</name>
<feature type="domain" description="Tc1-like transposase DDE" evidence="1">
    <location>
        <begin position="17"/>
        <end position="68"/>
    </location>
</feature>
<organism evidence="2 3">
    <name type="scientific">Austropuccinia psidii MF-1</name>
    <dbReference type="NCBI Taxonomy" id="1389203"/>
    <lineage>
        <taxon>Eukaryota</taxon>
        <taxon>Fungi</taxon>
        <taxon>Dikarya</taxon>
        <taxon>Basidiomycota</taxon>
        <taxon>Pucciniomycotina</taxon>
        <taxon>Pucciniomycetes</taxon>
        <taxon>Pucciniales</taxon>
        <taxon>Sphaerophragmiaceae</taxon>
        <taxon>Austropuccinia</taxon>
    </lineage>
</organism>
<dbReference type="Pfam" id="PF13358">
    <property type="entry name" value="DDE_3"/>
    <property type="match status" value="1"/>
</dbReference>